<evidence type="ECO:0000256" key="1">
    <source>
        <dbReference type="SAM" id="Phobius"/>
    </source>
</evidence>
<keyword evidence="1" id="KW-1133">Transmembrane helix</keyword>
<organism evidence="2 3">
    <name type="scientific">Candidatus Galacturonatibacter soehngenii</name>
    <dbReference type="NCBI Taxonomy" id="2307010"/>
    <lineage>
        <taxon>Bacteria</taxon>
        <taxon>Bacillati</taxon>
        <taxon>Bacillota</taxon>
        <taxon>Clostridia</taxon>
        <taxon>Lachnospirales</taxon>
        <taxon>Lachnospiraceae</taxon>
        <taxon>Candidatus Galacturonatibacter</taxon>
    </lineage>
</organism>
<keyword evidence="3" id="KW-1185">Reference proteome</keyword>
<keyword evidence="1" id="KW-0812">Transmembrane</keyword>
<reference evidence="2 3" key="1">
    <citation type="submission" date="2019-09" db="EMBL/GenBank/DDBJ databases">
        <authorList>
            <person name="Valk L.C."/>
        </authorList>
    </citation>
    <scope>NUCLEOTIDE SEQUENCE [LARGE SCALE GENOMIC DNA]</scope>
    <source>
        <strain evidence="2">GalUA</strain>
    </source>
</reference>
<comment type="caution">
    <text evidence="2">The sequence shown here is derived from an EMBL/GenBank/DDBJ whole genome shotgun (WGS) entry which is preliminary data.</text>
</comment>
<dbReference type="Proteomes" id="UP000461768">
    <property type="component" value="Unassembled WGS sequence"/>
</dbReference>
<feature type="transmembrane region" description="Helical" evidence="1">
    <location>
        <begin position="81"/>
        <end position="105"/>
    </location>
</feature>
<evidence type="ECO:0000313" key="3">
    <source>
        <dbReference type="Proteomes" id="UP000461768"/>
    </source>
</evidence>
<evidence type="ECO:0000313" key="2">
    <source>
        <dbReference type="EMBL" id="KAB1439328.1"/>
    </source>
</evidence>
<proteinExistence type="predicted"/>
<gene>
    <name evidence="2" type="ORF">F7O84_02720</name>
</gene>
<sequence>MHIDDKVLKKFQKGTLDSKELIEVLKHLDTCSFCTDRWMELENEEMIQAPSYLKEDILKRVHKADVQVNIHIKKTSKKTELFFYSLKTTAAVLGALILLISISYVNTTERLLDYKDKASPSVSISEKLNEKSNEIVDIMTYFSNQIINGGKN</sequence>
<keyword evidence="1" id="KW-0472">Membrane</keyword>
<dbReference type="EMBL" id="WAGX01000004">
    <property type="protein sequence ID" value="KAB1439328.1"/>
    <property type="molecule type" value="Genomic_DNA"/>
</dbReference>
<dbReference type="RefSeq" id="WP_151141699.1">
    <property type="nucleotide sequence ID" value="NZ_WAGX01000004.1"/>
</dbReference>
<dbReference type="AlphaFoldDB" id="A0A7V7QLP7"/>
<reference evidence="2 3" key="2">
    <citation type="submission" date="2020-02" db="EMBL/GenBank/DDBJ databases">
        <title>Candidatus Galacturonibacter soehngenii shows hetero-acetogenic catabolism of galacturonic acid but lacks a canonical carbon monoxide dehydrogenase/acetyl-CoA synthase complex.</title>
        <authorList>
            <person name="Diender M."/>
            <person name="Stouten G.R."/>
            <person name="Petersen J.F."/>
            <person name="Nielsen P.H."/>
            <person name="Dueholm M.S."/>
            <person name="Pronk J.T."/>
            <person name="Van Loosdrecht M.C.M."/>
        </authorList>
    </citation>
    <scope>NUCLEOTIDE SEQUENCE [LARGE SCALE GENOMIC DNA]</scope>
    <source>
        <strain evidence="2">GalUA</strain>
    </source>
</reference>
<protein>
    <recommendedName>
        <fullName evidence="4">Zinc-finger domain-containing protein</fullName>
    </recommendedName>
</protein>
<accession>A0A7V7QLP7</accession>
<evidence type="ECO:0008006" key="4">
    <source>
        <dbReference type="Google" id="ProtNLM"/>
    </source>
</evidence>
<dbReference type="OrthoDB" id="1976794at2"/>
<name>A0A7V7QLP7_9FIRM</name>